<dbReference type="Gene3D" id="3.40.50.150">
    <property type="entry name" value="Vaccinia Virus protein VP39"/>
    <property type="match status" value="1"/>
</dbReference>
<evidence type="ECO:0000313" key="5">
    <source>
        <dbReference type="EMBL" id="KAL2050064.1"/>
    </source>
</evidence>
<feature type="domain" description="O-methyltransferase C-terminal" evidence="4">
    <location>
        <begin position="20"/>
        <end position="100"/>
    </location>
</feature>
<keyword evidence="3" id="KW-0949">S-adenosyl-L-methionine</keyword>
<comment type="caution">
    <text evidence="5">The sequence shown here is derived from an EMBL/GenBank/DDBJ whole genome shotgun (WGS) entry which is preliminary data.</text>
</comment>
<keyword evidence="2" id="KW-0808">Transferase</keyword>
<dbReference type="InterPro" id="IPR016461">
    <property type="entry name" value="COMT-like"/>
</dbReference>
<dbReference type="Pfam" id="PF00891">
    <property type="entry name" value="Methyltransf_2"/>
    <property type="match status" value="1"/>
</dbReference>
<dbReference type="Proteomes" id="UP001590951">
    <property type="component" value="Unassembled WGS sequence"/>
</dbReference>
<proteinExistence type="predicted"/>
<protein>
    <recommendedName>
        <fullName evidence="4">O-methyltransferase C-terminal domain-containing protein</fullName>
    </recommendedName>
</protein>
<name>A0ABR4AWY1_9LECA</name>
<keyword evidence="1" id="KW-0489">Methyltransferase</keyword>
<keyword evidence="6" id="KW-1185">Reference proteome</keyword>
<evidence type="ECO:0000256" key="2">
    <source>
        <dbReference type="ARBA" id="ARBA00022679"/>
    </source>
</evidence>
<organism evidence="5 6">
    <name type="scientific">Lepraria finkii</name>
    <dbReference type="NCBI Taxonomy" id="1340010"/>
    <lineage>
        <taxon>Eukaryota</taxon>
        <taxon>Fungi</taxon>
        <taxon>Dikarya</taxon>
        <taxon>Ascomycota</taxon>
        <taxon>Pezizomycotina</taxon>
        <taxon>Lecanoromycetes</taxon>
        <taxon>OSLEUM clade</taxon>
        <taxon>Lecanoromycetidae</taxon>
        <taxon>Lecanorales</taxon>
        <taxon>Lecanorineae</taxon>
        <taxon>Stereocaulaceae</taxon>
        <taxon>Lepraria</taxon>
    </lineage>
</organism>
<accession>A0ABR4AWY1</accession>
<dbReference type="SUPFAM" id="SSF53335">
    <property type="entry name" value="S-adenosyl-L-methionine-dependent methyltransferases"/>
    <property type="match status" value="1"/>
</dbReference>
<evidence type="ECO:0000256" key="1">
    <source>
        <dbReference type="ARBA" id="ARBA00022603"/>
    </source>
</evidence>
<reference evidence="5 6" key="1">
    <citation type="submission" date="2024-09" db="EMBL/GenBank/DDBJ databases">
        <title>Rethinking Asexuality: The Enigmatic Case of Functional Sexual Genes in Lepraria (Stereocaulaceae).</title>
        <authorList>
            <person name="Doellman M."/>
            <person name="Sun Y."/>
            <person name="Barcenas-Pena A."/>
            <person name="Lumbsch H.T."/>
            <person name="Grewe F."/>
        </authorList>
    </citation>
    <scope>NUCLEOTIDE SEQUENCE [LARGE SCALE GENOMIC DNA]</scope>
    <source>
        <strain evidence="5 6">Grewe 0041</strain>
    </source>
</reference>
<evidence type="ECO:0000313" key="6">
    <source>
        <dbReference type="Proteomes" id="UP001590951"/>
    </source>
</evidence>
<evidence type="ECO:0000256" key="3">
    <source>
        <dbReference type="ARBA" id="ARBA00022691"/>
    </source>
</evidence>
<dbReference type="InterPro" id="IPR001077">
    <property type="entry name" value="COMT_C"/>
</dbReference>
<sequence>MPHNVFEQQPDLSSRGTLVYYLRLILHGWPDRYCIRILQNFVLSLKDEGIALINENDLSPIGVVNSVVEKLGKIADMQMMTVCNSRDCTAREFEGLFHEADPRLKLFNIHRTSGPAMIMEVRLSGS</sequence>
<dbReference type="PANTHER" id="PTHR43712">
    <property type="entry name" value="PUTATIVE (AFU_ORTHOLOGUE AFUA_4G14580)-RELATED"/>
    <property type="match status" value="1"/>
</dbReference>
<dbReference type="PANTHER" id="PTHR43712:SF15">
    <property type="entry name" value="MONODICTYPHENONE CLUSTER TRANSCRIPTIONAL COACTIVATOR MDPA"/>
    <property type="match status" value="1"/>
</dbReference>
<gene>
    <name evidence="5" type="ORF">ABVK25_009674</name>
</gene>
<evidence type="ECO:0000259" key="4">
    <source>
        <dbReference type="Pfam" id="PF00891"/>
    </source>
</evidence>
<dbReference type="PROSITE" id="PS51683">
    <property type="entry name" value="SAM_OMT_II"/>
    <property type="match status" value="1"/>
</dbReference>
<dbReference type="EMBL" id="JBHFEH010000053">
    <property type="protein sequence ID" value="KAL2050064.1"/>
    <property type="molecule type" value="Genomic_DNA"/>
</dbReference>
<dbReference type="InterPro" id="IPR029063">
    <property type="entry name" value="SAM-dependent_MTases_sf"/>
</dbReference>